<keyword evidence="3" id="KW-0238">DNA-binding</keyword>
<feature type="domain" description="Type I restriction modification DNA specificity" evidence="4">
    <location>
        <begin position="263"/>
        <end position="426"/>
    </location>
</feature>
<protein>
    <submittedName>
        <fullName evidence="5">Type I restriction enzyme, S subunit</fullName>
    </submittedName>
</protein>
<proteinExistence type="inferred from homology"/>
<evidence type="ECO:0000313" key="6">
    <source>
        <dbReference type="Proteomes" id="UP000319712"/>
    </source>
</evidence>
<reference evidence="5 6" key="1">
    <citation type="submission" date="2017-05" db="EMBL/GenBank/DDBJ databases">
        <authorList>
            <person name="Varghese N."/>
            <person name="Submissions S."/>
        </authorList>
    </citation>
    <scope>NUCLEOTIDE SEQUENCE [LARGE SCALE GENOMIC DNA]</scope>
    <source>
        <strain evidence="5 6">DSM 19504</strain>
    </source>
</reference>
<dbReference type="GO" id="GO:0009307">
    <property type="term" value="P:DNA restriction-modification system"/>
    <property type="evidence" value="ECO:0007669"/>
    <property type="project" value="UniProtKB-KW"/>
</dbReference>
<gene>
    <name evidence="5" type="ORF">SAMN06264867_101228</name>
</gene>
<dbReference type="Gene3D" id="3.90.220.20">
    <property type="entry name" value="DNA methylase specificity domains"/>
    <property type="match status" value="2"/>
</dbReference>
<evidence type="ECO:0000313" key="5">
    <source>
        <dbReference type="EMBL" id="SMO35516.1"/>
    </source>
</evidence>
<evidence type="ECO:0000256" key="1">
    <source>
        <dbReference type="ARBA" id="ARBA00010923"/>
    </source>
</evidence>
<dbReference type="Pfam" id="PF01420">
    <property type="entry name" value="Methylase_S"/>
    <property type="match status" value="2"/>
</dbReference>
<dbReference type="AlphaFoldDB" id="A0A521AL31"/>
<feature type="domain" description="Type I restriction modification DNA specificity" evidence="4">
    <location>
        <begin position="28"/>
        <end position="200"/>
    </location>
</feature>
<dbReference type="InterPro" id="IPR000055">
    <property type="entry name" value="Restrct_endonuc_typeI_TRD"/>
</dbReference>
<evidence type="ECO:0000256" key="3">
    <source>
        <dbReference type="ARBA" id="ARBA00023125"/>
    </source>
</evidence>
<dbReference type="PANTHER" id="PTHR30408">
    <property type="entry name" value="TYPE-1 RESTRICTION ENZYME ECOKI SPECIFICITY PROTEIN"/>
    <property type="match status" value="1"/>
</dbReference>
<dbReference type="Gene3D" id="1.10.287.1120">
    <property type="entry name" value="Bipartite methylase S protein"/>
    <property type="match status" value="1"/>
</dbReference>
<dbReference type="GO" id="GO:0003677">
    <property type="term" value="F:DNA binding"/>
    <property type="evidence" value="ECO:0007669"/>
    <property type="project" value="UniProtKB-KW"/>
</dbReference>
<evidence type="ECO:0000256" key="2">
    <source>
        <dbReference type="ARBA" id="ARBA00022747"/>
    </source>
</evidence>
<name>A0A521AL31_9EURY</name>
<organism evidence="5 6">
    <name type="scientific">Halorubrum cibi</name>
    <dbReference type="NCBI Taxonomy" id="413815"/>
    <lineage>
        <taxon>Archaea</taxon>
        <taxon>Methanobacteriati</taxon>
        <taxon>Methanobacteriota</taxon>
        <taxon>Stenosarchaea group</taxon>
        <taxon>Halobacteria</taxon>
        <taxon>Halobacteriales</taxon>
        <taxon>Haloferacaceae</taxon>
        <taxon>Halorubrum</taxon>
    </lineage>
</organism>
<evidence type="ECO:0000259" key="4">
    <source>
        <dbReference type="Pfam" id="PF01420"/>
    </source>
</evidence>
<sequence>MSQVQSGNGELQEEYQEVQIGPEKLEIPEKWTVTTVSDVASRFISGGTPDSGNEDYWGGEIPWTTAAVVEGPQFDGEKDFITREGLENSSASIVPEGSILFGTRVNVANVGRTAKEIAISQDLTGIVLDESKVDPDFFTWYLLFNQSKIKNRYSQGSTIQGMLTDDLKSLPLISPPLPEQRRIAEILSTVNEQIQQTDEIKGKFEELKKGIAQMLLDKGARSESENEVVVGPLSVSLPESWELRRLENFPTPASSVVQTGPYGSKLQKEEFTDSGYKIYRQANINSGDFEEGDQYVTEEKYRDLEKYQVVPGDVLLTRMGTIGDAAVLPDDARKGIMDYHLFRIRIDPSFCLPEYLSGVLRSSRIVKHQIESFSHGAIMDGLNTGLINEIRIPVPPTEEQREIVDILSTIDQTVSIEEERKTELKQLKRGLMQDLLTGKVRVNTD</sequence>
<keyword evidence="6" id="KW-1185">Reference proteome</keyword>
<accession>A0A521AL31</accession>
<dbReference type="InterPro" id="IPR052021">
    <property type="entry name" value="Type-I_RS_S_subunit"/>
</dbReference>
<dbReference type="OrthoDB" id="214860at2157"/>
<keyword evidence="2" id="KW-0680">Restriction system</keyword>
<comment type="similarity">
    <text evidence="1">Belongs to the type-I restriction system S methylase family.</text>
</comment>
<dbReference type="EMBL" id="FXTD01000001">
    <property type="protein sequence ID" value="SMO35516.1"/>
    <property type="molecule type" value="Genomic_DNA"/>
</dbReference>
<dbReference type="SUPFAM" id="SSF116734">
    <property type="entry name" value="DNA methylase specificity domain"/>
    <property type="match status" value="2"/>
</dbReference>
<dbReference type="PANTHER" id="PTHR30408:SF12">
    <property type="entry name" value="TYPE I RESTRICTION ENZYME MJAVIII SPECIFICITY SUBUNIT"/>
    <property type="match status" value="1"/>
</dbReference>
<dbReference type="RefSeq" id="WP_142985165.1">
    <property type="nucleotide sequence ID" value="NZ_FXTD01000001.1"/>
</dbReference>
<dbReference type="InterPro" id="IPR044946">
    <property type="entry name" value="Restrct_endonuc_typeI_TRD_sf"/>
</dbReference>
<dbReference type="Proteomes" id="UP000319712">
    <property type="component" value="Unassembled WGS sequence"/>
</dbReference>